<organism evidence="1 2">
    <name type="scientific">Phytophthora cactorum</name>
    <dbReference type="NCBI Taxonomy" id="29920"/>
    <lineage>
        <taxon>Eukaryota</taxon>
        <taxon>Sar</taxon>
        <taxon>Stramenopiles</taxon>
        <taxon>Oomycota</taxon>
        <taxon>Peronosporomycetes</taxon>
        <taxon>Peronosporales</taxon>
        <taxon>Peronosporaceae</taxon>
        <taxon>Phytophthora</taxon>
    </lineage>
</organism>
<accession>A0A329RAJ0</accession>
<dbReference type="OrthoDB" id="92483at2759"/>
<sequence length="469" mass="52465">MAESKRDLAITRVLDAHKIETQSRFHTEMQQAATLLDSTRQLALSTLVRNHGFSLVQLVELARGQTPEDRRPNKALCPRRYEVLLQGYRHERLLRSIAAEGISTRWLHPDPLPDEPPANHQFAKRHLGAVVSSICMGQDAGQYLILDDEIVFAWHGVQFSPFGAVTEKDVDPSVEIRLIHDLSYPKGKSTNDASDSSCFPSVDYISVSMIARRIDECAARHPGVRVCIMKGDVKGAFRHLMLASGSVRWLGARLPQYGDLVVDMSAPFGWSGSPPYYAAFGKLFPDFSVVRAQALSAAAQNADTEPFFPYEWVDDHVLVEADTPGHLDAAPTALRLAMLAILGPRAINEKNFSTWSTRIEVLRLEFDTELQTVSMPASKIDKSLQRVRRLAERRDVSCNDLECLLGSLHHVCICLRSARRFFQRLHQACKRAPRRGSTPATASLRLDLAYIGACTAFNNLCQYISWTRV</sequence>
<evidence type="ECO:0000313" key="1">
    <source>
        <dbReference type="EMBL" id="RAW21697.1"/>
    </source>
</evidence>
<dbReference type="AlphaFoldDB" id="A0A329RAJ0"/>
<dbReference type="EMBL" id="MJFZ01001607">
    <property type="protein sequence ID" value="RAW21697.1"/>
    <property type="molecule type" value="Genomic_DNA"/>
</dbReference>
<gene>
    <name evidence="1" type="ORF">PC110_g21862</name>
</gene>
<reference evidence="1 2" key="1">
    <citation type="submission" date="2018-01" db="EMBL/GenBank/DDBJ databases">
        <title>Draft genome of the strawberry crown rot pathogen Phytophthora cactorum.</title>
        <authorList>
            <person name="Armitage A.D."/>
            <person name="Lysoe E."/>
            <person name="Nellist C.F."/>
            <person name="Harrison R.J."/>
            <person name="Brurberg M.B."/>
        </authorList>
    </citation>
    <scope>NUCLEOTIDE SEQUENCE [LARGE SCALE GENOMIC DNA]</scope>
    <source>
        <strain evidence="1 2">10300</strain>
    </source>
</reference>
<dbReference type="Proteomes" id="UP000251314">
    <property type="component" value="Unassembled WGS sequence"/>
</dbReference>
<keyword evidence="2" id="KW-1185">Reference proteome</keyword>
<protein>
    <submittedName>
        <fullName evidence="1">Uncharacterized protein</fullName>
    </submittedName>
</protein>
<dbReference type="PANTHER" id="PTHR33050:SF7">
    <property type="entry name" value="RIBONUCLEASE H"/>
    <property type="match status" value="1"/>
</dbReference>
<proteinExistence type="predicted"/>
<dbReference type="InterPro" id="IPR052055">
    <property type="entry name" value="Hepadnavirus_pol/RT"/>
</dbReference>
<dbReference type="PANTHER" id="PTHR33050">
    <property type="entry name" value="REVERSE TRANSCRIPTASE DOMAIN-CONTAINING PROTEIN"/>
    <property type="match status" value="1"/>
</dbReference>
<evidence type="ECO:0000313" key="2">
    <source>
        <dbReference type="Proteomes" id="UP000251314"/>
    </source>
</evidence>
<dbReference type="VEuPathDB" id="FungiDB:PC110_g21862"/>
<name>A0A329RAJ0_9STRA</name>
<comment type="caution">
    <text evidence="1">The sequence shown here is derived from an EMBL/GenBank/DDBJ whole genome shotgun (WGS) entry which is preliminary data.</text>
</comment>